<reference evidence="2" key="1">
    <citation type="journal article" date="2019" name="Sci. Rep.">
        <title>Draft genome of Tanacetum cinerariifolium, the natural source of mosquito coil.</title>
        <authorList>
            <person name="Yamashiro T."/>
            <person name="Shiraishi A."/>
            <person name="Satake H."/>
            <person name="Nakayama K."/>
        </authorList>
    </citation>
    <scope>NUCLEOTIDE SEQUENCE</scope>
</reference>
<feature type="region of interest" description="Disordered" evidence="1">
    <location>
        <begin position="1"/>
        <end position="111"/>
    </location>
</feature>
<evidence type="ECO:0000256" key="1">
    <source>
        <dbReference type="SAM" id="MobiDB-lite"/>
    </source>
</evidence>
<protein>
    <submittedName>
        <fullName evidence="2">Uncharacterized protein</fullName>
    </submittedName>
</protein>
<evidence type="ECO:0000313" key="2">
    <source>
        <dbReference type="EMBL" id="GFD31883.1"/>
    </source>
</evidence>
<comment type="caution">
    <text evidence="2">The sequence shown here is derived from an EMBL/GenBank/DDBJ whole genome shotgun (WGS) entry which is preliminary data.</text>
</comment>
<name>A0A699VCH6_TANCI</name>
<feature type="compositionally biased region" description="Acidic residues" evidence="1">
    <location>
        <begin position="84"/>
        <end position="93"/>
    </location>
</feature>
<feature type="compositionally biased region" description="Low complexity" evidence="1">
    <location>
        <begin position="68"/>
        <end position="83"/>
    </location>
</feature>
<dbReference type="AlphaFoldDB" id="A0A699VCH6"/>
<feature type="compositionally biased region" description="Pro residues" evidence="1">
    <location>
        <begin position="17"/>
        <end position="37"/>
    </location>
</feature>
<proteinExistence type="predicted"/>
<dbReference type="EMBL" id="BKCJ011418542">
    <property type="protein sequence ID" value="GFD31883.1"/>
    <property type="molecule type" value="Genomic_DNA"/>
</dbReference>
<accession>A0A699VCH6</accession>
<feature type="non-terminal residue" evidence="2">
    <location>
        <position position="1"/>
    </location>
</feature>
<feature type="non-terminal residue" evidence="2">
    <location>
        <position position="111"/>
    </location>
</feature>
<sequence>SDDKLEALDAAPQSPRQAPPSPDYVPGPEHPPLPNYVPGPEEPEQASLSPDYEDSEDDDKEEEEHLALADSSDVPVDDLVPSAEDTEAFETDDSAPIPSPRRHTARMSVRP</sequence>
<organism evidence="2">
    <name type="scientific">Tanacetum cinerariifolium</name>
    <name type="common">Dalmatian daisy</name>
    <name type="synonym">Chrysanthemum cinerariifolium</name>
    <dbReference type="NCBI Taxonomy" id="118510"/>
    <lineage>
        <taxon>Eukaryota</taxon>
        <taxon>Viridiplantae</taxon>
        <taxon>Streptophyta</taxon>
        <taxon>Embryophyta</taxon>
        <taxon>Tracheophyta</taxon>
        <taxon>Spermatophyta</taxon>
        <taxon>Magnoliopsida</taxon>
        <taxon>eudicotyledons</taxon>
        <taxon>Gunneridae</taxon>
        <taxon>Pentapetalae</taxon>
        <taxon>asterids</taxon>
        <taxon>campanulids</taxon>
        <taxon>Asterales</taxon>
        <taxon>Asteraceae</taxon>
        <taxon>Asteroideae</taxon>
        <taxon>Anthemideae</taxon>
        <taxon>Anthemidinae</taxon>
        <taxon>Tanacetum</taxon>
    </lineage>
</organism>
<feature type="compositionally biased region" description="Acidic residues" evidence="1">
    <location>
        <begin position="51"/>
        <end position="64"/>
    </location>
</feature>
<gene>
    <name evidence="2" type="ORF">Tci_903852</name>
</gene>